<reference evidence="1 2" key="1">
    <citation type="submission" date="2018-02" db="EMBL/GenBank/DDBJ databases">
        <title>Genome sequence of the basidiomycete white-rot fungus Phlebia centrifuga.</title>
        <authorList>
            <person name="Granchi Z."/>
            <person name="Peng M."/>
            <person name="de Vries R.P."/>
            <person name="Hilden K."/>
            <person name="Makela M.R."/>
            <person name="Grigoriev I."/>
            <person name="Riley R."/>
        </authorList>
    </citation>
    <scope>NUCLEOTIDE SEQUENCE [LARGE SCALE GENOMIC DNA]</scope>
    <source>
        <strain evidence="1 2">FBCC195</strain>
    </source>
</reference>
<evidence type="ECO:0000313" key="2">
    <source>
        <dbReference type="Proteomes" id="UP000186601"/>
    </source>
</evidence>
<proteinExistence type="predicted"/>
<dbReference type="Proteomes" id="UP000186601">
    <property type="component" value="Unassembled WGS sequence"/>
</dbReference>
<gene>
    <name evidence="1" type="ORF">PHLCEN_2v234</name>
</gene>
<sequence length="215" mass="24481">MPKTPKQRLVVVDENGSPWLKPILKCGGISPKRLRLEDTTSNKENIPPCPVYTGLTLDHAPVQPAPSATISVPYPQFVATPRQRERLRRICKQLQRSPSYVSDSEPERAMEQEREARELPGCQVVHRAAQEATVETSVVQACENPRIGTEELTATTVPRKRQRRWNEPDIECPEGRRLYYRRLRLWRGGYGSYQAERMRRCAQGTIAIDSEGSDT</sequence>
<comment type="caution">
    <text evidence="1">The sequence shown here is derived from an EMBL/GenBank/DDBJ whole genome shotgun (WGS) entry which is preliminary data.</text>
</comment>
<name>A0A2R6S6V1_9APHY</name>
<protein>
    <submittedName>
        <fullName evidence="1">Uncharacterized protein</fullName>
    </submittedName>
</protein>
<evidence type="ECO:0000313" key="1">
    <source>
        <dbReference type="EMBL" id="PSS37919.1"/>
    </source>
</evidence>
<keyword evidence="2" id="KW-1185">Reference proteome</keyword>
<accession>A0A2R6S6V1</accession>
<dbReference type="AlphaFoldDB" id="A0A2R6S6V1"/>
<organism evidence="1 2">
    <name type="scientific">Hermanssonia centrifuga</name>
    <dbReference type="NCBI Taxonomy" id="98765"/>
    <lineage>
        <taxon>Eukaryota</taxon>
        <taxon>Fungi</taxon>
        <taxon>Dikarya</taxon>
        <taxon>Basidiomycota</taxon>
        <taxon>Agaricomycotina</taxon>
        <taxon>Agaricomycetes</taxon>
        <taxon>Polyporales</taxon>
        <taxon>Meruliaceae</taxon>
        <taxon>Hermanssonia</taxon>
    </lineage>
</organism>
<dbReference type="EMBL" id="MLYV02000018">
    <property type="protein sequence ID" value="PSS37919.1"/>
    <property type="molecule type" value="Genomic_DNA"/>
</dbReference>